<accession>A0A0S3CQP3</accession>
<proteinExistence type="predicted"/>
<keyword evidence="1" id="KW-0812">Transmembrane</keyword>
<dbReference type="EMBL" id="KT003819">
    <property type="protein sequence ID" value="ALQ78665.1"/>
    <property type="molecule type" value="Genomic_DNA"/>
</dbReference>
<keyword evidence="1" id="KW-1133">Transmembrane helix</keyword>
<name>A0A0S3CQP3_DAPPU</name>
<dbReference type="OrthoDB" id="7721627at2759"/>
<protein>
    <submittedName>
        <fullName evidence="2">ATPase subunit 8</fullName>
    </submittedName>
</protein>
<keyword evidence="2" id="KW-0496">Mitochondrion</keyword>
<organism evidence="2">
    <name type="scientific">Daphnia pulex</name>
    <name type="common">Water flea</name>
    <dbReference type="NCBI Taxonomy" id="6669"/>
    <lineage>
        <taxon>Eukaryota</taxon>
        <taxon>Metazoa</taxon>
        <taxon>Ecdysozoa</taxon>
        <taxon>Arthropoda</taxon>
        <taxon>Crustacea</taxon>
        <taxon>Branchiopoda</taxon>
        <taxon>Diplostraca</taxon>
        <taxon>Cladocera</taxon>
        <taxon>Anomopoda</taxon>
        <taxon>Daphniidae</taxon>
        <taxon>Daphnia</taxon>
    </lineage>
</organism>
<reference evidence="2" key="1">
    <citation type="submission" date="2015-06" db="EMBL/GenBank/DDBJ databases">
        <title>The complete mitochondrial genome of the oriental Daphnia pulex (Cladocera: Daphniidae).</title>
        <authorList>
            <person name="Cheng R."/>
            <person name="Deng B."/>
            <person name="Wang Y."/>
            <person name="Geng X."/>
            <person name="Zhang H."/>
        </authorList>
    </citation>
    <scope>NUCLEOTIDE SEQUENCE</scope>
</reference>
<keyword evidence="1" id="KW-0472">Membrane</keyword>
<dbReference type="AlphaFoldDB" id="A0A0S3CQP3"/>
<feature type="transmembrane region" description="Helical" evidence="1">
    <location>
        <begin position="12"/>
        <end position="30"/>
    </location>
</feature>
<gene>
    <name evidence="2" type="primary">ATP8</name>
</gene>
<sequence>MPQIWPMDWVILFWVFILTFTVFLIFIYFMSFSPKSSLEKPELALSSYLDWKW</sequence>
<evidence type="ECO:0000313" key="2">
    <source>
        <dbReference type="EMBL" id="ALQ78665.1"/>
    </source>
</evidence>
<geneLocation type="mitochondrion" evidence="2"/>
<evidence type="ECO:0000256" key="1">
    <source>
        <dbReference type="SAM" id="Phobius"/>
    </source>
</evidence>